<keyword evidence="2" id="KW-1185">Reference proteome</keyword>
<protein>
    <submittedName>
        <fullName evidence="1">Uncharacterized protein</fullName>
    </submittedName>
</protein>
<dbReference type="Proteomes" id="UP000250434">
    <property type="component" value="Chromosome"/>
</dbReference>
<sequence>MLKLDHLESFIRSGRAHARLRESPPETLARLRLIDGEVHTDGDTAHYLAELAIGEAEYLCSWENVVPTAVLRGLATMLLSDSATTHGITEATDDELWAMLLADPRTQADARLLRRDPLGWDVHPADHTDGHPYELRHLYLDTACVESEPLPLPAHQLRQLPWRCVVARRGIDGNDPEADHAAIGQTRSWHWSHAARGRR</sequence>
<evidence type="ECO:0000313" key="2">
    <source>
        <dbReference type="Proteomes" id="UP000250434"/>
    </source>
</evidence>
<accession>A0A344LIH6</accession>
<dbReference type="EMBL" id="CP015163">
    <property type="protein sequence ID" value="AXB47850.1"/>
    <property type="molecule type" value="Genomic_DNA"/>
</dbReference>
<dbReference type="KEGG" id="aab:A4R43_39865"/>
<evidence type="ECO:0000313" key="1">
    <source>
        <dbReference type="EMBL" id="AXB47850.1"/>
    </source>
</evidence>
<proteinExistence type="predicted"/>
<dbReference type="AlphaFoldDB" id="A0A344LIH6"/>
<gene>
    <name evidence="1" type="ORF">A4R43_39865</name>
</gene>
<name>A0A344LIH6_9PSEU</name>
<reference evidence="1 2" key="1">
    <citation type="submission" date="2016-04" db="EMBL/GenBank/DDBJ databases">
        <title>Complete genome sequence and analysis of deep-sea sediment isolate, Amycolatopsis sp. WP1.</title>
        <authorList>
            <person name="Wang H."/>
            <person name="Chen S."/>
            <person name="Wu Q."/>
        </authorList>
    </citation>
    <scope>NUCLEOTIDE SEQUENCE [LARGE SCALE GENOMIC DNA]</scope>
    <source>
        <strain evidence="1 2">WP1</strain>
    </source>
</reference>
<organism evidence="1 2">
    <name type="scientific">Amycolatopsis albispora</name>
    <dbReference type="NCBI Taxonomy" id="1804986"/>
    <lineage>
        <taxon>Bacteria</taxon>
        <taxon>Bacillati</taxon>
        <taxon>Actinomycetota</taxon>
        <taxon>Actinomycetes</taxon>
        <taxon>Pseudonocardiales</taxon>
        <taxon>Pseudonocardiaceae</taxon>
        <taxon>Amycolatopsis</taxon>
    </lineage>
</organism>